<dbReference type="EMBL" id="JACVVK020000007">
    <property type="protein sequence ID" value="KAK7506384.1"/>
    <property type="molecule type" value="Genomic_DNA"/>
</dbReference>
<proteinExistence type="predicted"/>
<accession>A0ABD0M3J5</accession>
<reference evidence="1 2" key="1">
    <citation type="journal article" date="2023" name="Sci. Data">
        <title>Genome assembly of the Korean intertidal mud-creeper Batillaria attramentaria.</title>
        <authorList>
            <person name="Patra A.K."/>
            <person name="Ho P.T."/>
            <person name="Jun S."/>
            <person name="Lee S.J."/>
            <person name="Kim Y."/>
            <person name="Won Y.J."/>
        </authorList>
    </citation>
    <scope>NUCLEOTIDE SEQUENCE [LARGE SCALE GENOMIC DNA]</scope>
    <source>
        <strain evidence="1">Wonlab-2016</strain>
    </source>
</reference>
<sequence length="80" mass="9090">MMSVRCMVIKLRVGKTQLTIGRQVTSNGLSSALKPRRVKCFDQFAVPPARRKPNRSAWDRKSIGCLSPWRQGVCRCDLLE</sequence>
<dbReference type="AlphaFoldDB" id="A0ABD0M3J5"/>
<organism evidence="1 2">
    <name type="scientific">Batillaria attramentaria</name>
    <dbReference type="NCBI Taxonomy" id="370345"/>
    <lineage>
        <taxon>Eukaryota</taxon>
        <taxon>Metazoa</taxon>
        <taxon>Spiralia</taxon>
        <taxon>Lophotrochozoa</taxon>
        <taxon>Mollusca</taxon>
        <taxon>Gastropoda</taxon>
        <taxon>Caenogastropoda</taxon>
        <taxon>Sorbeoconcha</taxon>
        <taxon>Cerithioidea</taxon>
        <taxon>Batillariidae</taxon>
        <taxon>Batillaria</taxon>
    </lineage>
</organism>
<dbReference type="Proteomes" id="UP001519460">
    <property type="component" value="Unassembled WGS sequence"/>
</dbReference>
<keyword evidence="2" id="KW-1185">Reference proteome</keyword>
<evidence type="ECO:0000313" key="1">
    <source>
        <dbReference type="EMBL" id="KAK7506384.1"/>
    </source>
</evidence>
<name>A0ABD0M3J5_9CAEN</name>
<protein>
    <submittedName>
        <fullName evidence="1">Uncharacterized protein</fullName>
    </submittedName>
</protein>
<gene>
    <name evidence="1" type="ORF">BaRGS_00002496</name>
</gene>
<comment type="caution">
    <text evidence="1">The sequence shown here is derived from an EMBL/GenBank/DDBJ whole genome shotgun (WGS) entry which is preliminary data.</text>
</comment>
<evidence type="ECO:0000313" key="2">
    <source>
        <dbReference type="Proteomes" id="UP001519460"/>
    </source>
</evidence>